<comment type="caution">
    <text evidence="1">The sequence shown here is derived from an EMBL/GenBank/DDBJ whole genome shotgun (WGS) entry which is preliminary data.</text>
</comment>
<dbReference type="EMBL" id="CAJNJQ010003098">
    <property type="protein sequence ID" value="CAE7191694.1"/>
    <property type="molecule type" value="Genomic_DNA"/>
</dbReference>
<evidence type="ECO:0000313" key="2">
    <source>
        <dbReference type="Proteomes" id="UP000663827"/>
    </source>
</evidence>
<dbReference type="Proteomes" id="UP000663827">
    <property type="component" value="Unassembled WGS sequence"/>
</dbReference>
<sequence>MESPLSSAVIISSLSSEISDEKQFAPGVALNHADYIVPDIDGKSLFDPGDGDMELVVNGTRFETHRYLVKRFKKWRDPTLKLQPGSSMTVTGTASSEDFLRMFRVLYATTLEGPFEFDISTLLSSLHIATEYEYPVLRDYAIRHLERAKLTAIKRIEVARKFNLPSWEKPAYIDLCSRDEAISEEEANILGMAAFVGVAKIREREQRRRGREVDTEQEEK</sequence>
<proteinExistence type="predicted"/>
<protein>
    <recommendedName>
        <fullName evidence="3">BTB domain-containing protein</fullName>
    </recommendedName>
</protein>
<dbReference type="AlphaFoldDB" id="A0A8H3E5C9"/>
<name>A0A8H3E5C9_9AGAM</name>
<accession>A0A8H3E5C9</accession>
<organism evidence="1 2">
    <name type="scientific">Rhizoctonia solani</name>
    <dbReference type="NCBI Taxonomy" id="456999"/>
    <lineage>
        <taxon>Eukaryota</taxon>
        <taxon>Fungi</taxon>
        <taxon>Dikarya</taxon>
        <taxon>Basidiomycota</taxon>
        <taxon>Agaricomycotina</taxon>
        <taxon>Agaricomycetes</taxon>
        <taxon>Cantharellales</taxon>
        <taxon>Ceratobasidiaceae</taxon>
        <taxon>Rhizoctonia</taxon>
    </lineage>
</organism>
<evidence type="ECO:0008006" key="3">
    <source>
        <dbReference type="Google" id="ProtNLM"/>
    </source>
</evidence>
<evidence type="ECO:0000313" key="1">
    <source>
        <dbReference type="EMBL" id="CAE7191694.1"/>
    </source>
</evidence>
<reference evidence="1" key="1">
    <citation type="submission" date="2021-01" db="EMBL/GenBank/DDBJ databases">
        <authorList>
            <person name="Kaushik A."/>
        </authorList>
    </citation>
    <scope>NUCLEOTIDE SEQUENCE</scope>
    <source>
        <strain evidence="1">AG5</strain>
    </source>
</reference>
<gene>
    <name evidence="1" type="ORF">RDB_LOCUS128569</name>
</gene>